<evidence type="ECO:0000313" key="2">
    <source>
        <dbReference type="EMBL" id="CAB1217970.1"/>
    </source>
</evidence>
<name>A0A811GCZ5_9GAMM</name>
<reference evidence="2 3" key="1">
    <citation type="submission" date="2020-02" db="EMBL/GenBank/DDBJ databases">
        <authorList>
            <person name="Chaudhuri R."/>
        </authorList>
    </citation>
    <scope>NUCLEOTIDE SEQUENCE [LARGE SCALE GENOMIC DNA]</scope>
    <source>
        <strain evidence="2">SFB21</strain>
    </source>
</reference>
<keyword evidence="1" id="KW-0175">Coiled coil</keyword>
<dbReference type="Proteomes" id="UP000489961">
    <property type="component" value="Unassembled WGS sequence"/>
</dbReference>
<proteinExistence type="predicted"/>
<accession>A0A811GCZ5</accession>
<organism evidence="2 3">
    <name type="scientific">Acinetobacter bouvetii</name>
    <dbReference type="NCBI Taxonomy" id="202951"/>
    <lineage>
        <taxon>Bacteria</taxon>
        <taxon>Pseudomonadati</taxon>
        <taxon>Pseudomonadota</taxon>
        <taxon>Gammaproteobacteria</taxon>
        <taxon>Moraxellales</taxon>
        <taxon>Moraxellaceae</taxon>
        <taxon>Acinetobacter</taxon>
    </lineage>
</organism>
<sequence length="296" mass="35090">MAYVDVGELEFFAFEVCQAFLRYCTKFEREYDIEAPDREALGLPHLQNPERNFTEDEFDKIFQIMRYPYMVERFGTTYSSHDFLRVLSQVFDLLNNYEGLSEKKIKIEYQEILNRYALMNVDILFSKKIHTRIRGVRGAHKRYSNVLYKKHQVIFDFMRNKAKVQGKWANLNAAVESVLPELDIELKKFDKDWILLKLAEKTKELEQIEQEFEKYKAHPPRYKLGSAKIITATRHETYIGKIRALKVECRDLDKALEMDDPSLLLKKQLPFNTAYQPEVIKNLLRKETDLLADILI</sequence>
<evidence type="ECO:0000313" key="3">
    <source>
        <dbReference type="Proteomes" id="UP000489961"/>
    </source>
</evidence>
<comment type="caution">
    <text evidence="2">The sequence shown here is derived from an EMBL/GenBank/DDBJ whole genome shotgun (WGS) entry which is preliminary data.</text>
</comment>
<feature type="coiled-coil region" evidence="1">
    <location>
        <begin position="191"/>
        <end position="218"/>
    </location>
</feature>
<gene>
    <name evidence="2" type="ORF">SFB21_2180</name>
</gene>
<evidence type="ECO:0000256" key="1">
    <source>
        <dbReference type="SAM" id="Coils"/>
    </source>
</evidence>
<dbReference type="EMBL" id="CADDTS010000036">
    <property type="protein sequence ID" value="CAB1217970.1"/>
    <property type="molecule type" value="Genomic_DNA"/>
</dbReference>
<protein>
    <submittedName>
        <fullName evidence="2">Uncharacterized protein</fullName>
    </submittedName>
</protein>
<dbReference type="AlphaFoldDB" id="A0A811GCZ5"/>